<dbReference type="STRING" id="692275.N1QNU9"/>
<feature type="region of interest" description="Disordered" evidence="3">
    <location>
        <begin position="220"/>
        <end position="251"/>
    </location>
</feature>
<dbReference type="Gene3D" id="3.30.70.330">
    <property type="match status" value="2"/>
</dbReference>
<dbReference type="InterPro" id="IPR012677">
    <property type="entry name" value="Nucleotide-bd_a/b_plait_sf"/>
</dbReference>
<dbReference type="OrthoDB" id="6730379at2759"/>
<accession>N1QNU9</accession>
<dbReference type="AlphaFoldDB" id="N1QNU9"/>
<dbReference type="Pfam" id="PF00076">
    <property type="entry name" value="RRM_1"/>
    <property type="match status" value="2"/>
</dbReference>
<dbReference type="OMA" id="DQKVFQG"/>
<keyword evidence="1 2" id="KW-0694">RNA-binding</keyword>
<dbReference type="SMART" id="SM00360">
    <property type="entry name" value="RRM"/>
    <property type="match status" value="2"/>
</dbReference>
<proteinExistence type="predicted"/>
<sequence length="337" mass="37397">MFALRRIAVRALQYQPTRQISTLRPVSLTSRIESSKPSFYRSFHQSQKWLAEEEQQKTQEGSAEPTVTVEPSTEEQKEITEKSIASSEVADAASDSALPQSATQATEEVKNVASSAKDALSGAAEKVVNMVRPSSRFQFPNEPGKDTVLYVGNLFFEVTAQELEAEFGRFGEVVNSRIVKDPTGSSRGFGFIELSTTEAAMNAIRGLDQKVFQGRRMLVQKHVRKDKPKSPGGSYAPRDRDAPRDRASASPSKTLFIGNMSYEMSDRDLNNLFREIKNVLDVRVAIDRRSGQPRGFAHADFTDVESAEKAKEFLGSKMVYGRQLRVDFAAEPSKPSS</sequence>
<dbReference type="InterPro" id="IPR035979">
    <property type="entry name" value="RBD_domain_sf"/>
</dbReference>
<dbReference type="HOGENOM" id="CLU_012062_15_0_1"/>
<dbReference type="GO" id="GO:0003723">
    <property type="term" value="F:RNA binding"/>
    <property type="evidence" value="ECO:0007669"/>
    <property type="project" value="UniProtKB-UniRule"/>
</dbReference>
<feature type="domain" description="RRM" evidence="4">
    <location>
        <begin position="147"/>
        <end position="224"/>
    </location>
</feature>
<gene>
    <name evidence="5" type="ORF">SEPMUDRAFT_146613</name>
</gene>
<evidence type="ECO:0000256" key="2">
    <source>
        <dbReference type="PROSITE-ProRule" id="PRU00176"/>
    </source>
</evidence>
<dbReference type="CDD" id="cd00590">
    <property type="entry name" value="RRM_SF"/>
    <property type="match status" value="1"/>
</dbReference>
<feature type="compositionally biased region" description="Basic and acidic residues" evidence="3">
    <location>
        <begin position="237"/>
        <end position="247"/>
    </location>
</feature>
<evidence type="ECO:0000313" key="5">
    <source>
        <dbReference type="EMBL" id="EMF17649.1"/>
    </source>
</evidence>
<dbReference type="eggNOG" id="KOG0118">
    <property type="taxonomic scope" value="Eukaryota"/>
</dbReference>
<reference evidence="5 6" key="1">
    <citation type="journal article" date="2012" name="PLoS Pathog.">
        <title>Diverse lifestyles and strategies of plant pathogenesis encoded in the genomes of eighteen Dothideomycetes fungi.</title>
        <authorList>
            <person name="Ohm R.A."/>
            <person name="Feau N."/>
            <person name="Henrissat B."/>
            <person name="Schoch C.L."/>
            <person name="Horwitz B.A."/>
            <person name="Barry K.W."/>
            <person name="Condon B.J."/>
            <person name="Copeland A.C."/>
            <person name="Dhillon B."/>
            <person name="Glaser F."/>
            <person name="Hesse C.N."/>
            <person name="Kosti I."/>
            <person name="LaButti K."/>
            <person name="Lindquist E.A."/>
            <person name="Lucas S."/>
            <person name="Salamov A.A."/>
            <person name="Bradshaw R.E."/>
            <person name="Ciuffetti L."/>
            <person name="Hamelin R.C."/>
            <person name="Kema G.H.J."/>
            <person name="Lawrence C."/>
            <person name="Scott J.A."/>
            <person name="Spatafora J.W."/>
            <person name="Turgeon B.G."/>
            <person name="de Wit P.J.G.M."/>
            <person name="Zhong S."/>
            <person name="Goodwin S.B."/>
            <person name="Grigoriev I.V."/>
        </authorList>
    </citation>
    <scope>NUCLEOTIDE SEQUENCE [LARGE SCALE GENOMIC DNA]</scope>
    <source>
        <strain evidence="5 6">SO2202</strain>
    </source>
</reference>
<organism evidence="5 6">
    <name type="scientific">Sphaerulina musiva (strain SO2202)</name>
    <name type="common">Poplar stem canker fungus</name>
    <name type="synonym">Septoria musiva</name>
    <dbReference type="NCBI Taxonomy" id="692275"/>
    <lineage>
        <taxon>Eukaryota</taxon>
        <taxon>Fungi</taxon>
        <taxon>Dikarya</taxon>
        <taxon>Ascomycota</taxon>
        <taxon>Pezizomycotina</taxon>
        <taxon>Dothideomycetes</taxon>
        <taxon>Dothideomycetidae</taxon>
        <taxon>Mycosphaerellales</taxon>
        <taxon>Mycosphaerellaceae</taxon>
        <taxon>Sphaerulina</taxon>
    </lineage>
</organism>
<dbReference type="Proteomes" id="UP000016931">
    <property type="component" value="Unassembled WGS sequence"/>
</dbReference>
<name>N1QNU9_SPHMS</name>
<dbReference type="RefSeq" id="XP_016765770.1">
    <property type="nucleotide sequence ID" value="XM_016903768.1"/>
</dbReference>
<dbReference type="InterPro" id="IPR052462">
    <property type="entry name" value="SLIRP/GR-RBP-like"/>
</dbReference>
<dbReference type="SUPFAM" id="SSF54928">
    <property type="entry name" value="RNA-binding domain, RBD"/>
    <property type="match status" value="2"/>
</dbReference>
<dbReference type="EMBL" id="KB456260">
    <property type="protein sequence ID" value="EMF17649.1"/>
    <property type="molecule type" value="Genomic_DNA"/>
</dbReference>
<dbReference type="InterPro" id="IPR000504">
    <property type="entry name" value="RRM_dom"/>
</dbReference>
<dbReference type="GeneID" id="27900905"/>
<feature type="domain" description="RRM" evidence="4">
    <location>
        <begin position="253"/>
        <end position="331"/>
    </location>
</feature>
<evidence type="ECO:0000256" key="1">
    <source>
        <dbReference type="ARBA" id="ARBA00022884"/>
    </source>
</evidence>
<dbReference type="PROSITE" id="PS50102">
    <property type="entry name" value="RRM"/>
    <property type="match status" value="2"/>
</dbReference>
<keyword evidence="6" id="KW-1185">Reference proteome</keyword>
<evidence type="ECO:0000256" key="3">
    <source>
        <dbReference type="SAM" id="MobiDB-lite"/>
    </source>
</evidence>
<evidence type="ECO:0000313" key="6">
    <source>
        <dbReference type="Proteomes" id="UP000016931"/>
    </source>
</evidence>
<protein>
    <submittedName>
        <fullName evidence="5">RNA-binding domain-containing protein</fullName>
    </submittedName>
</protein>
<evidence type="ECO:0000259" key="4">
    <source>
        <dbReference type="PROSITE" id="PS50102"/>
    </source>
</evidence>
<dbReference type="PANTHER" id="PTHR48027">
    <property type="entry name" value="HETEROGENEOUS NUCLEAR RIBONUCLEOPROTEIN 87F-RELATED"/>
    <property type="match status" value="1"/>
</dbReference>
<feature type="region of interest" description="Disordered" evidence="3">
    <location>
        <begin position="50"/>
        <end position="76"/>
    </location>
</feature>